<evidence type="ECO:0000256" key="1">
    <source>
        <dbReference type="SAM" id="MobiDB-lite"/>
    </source>
</evidence>
<feature type="chain" id="PRO_5042262563" description="Fibronectin type-III domain-containing protein" evidence="2">
    <location>
        <begin position="30"/>
        <end position="490"/>
    </location>
</feature>
<gene>
    <name evidence="4" type="ORF">RRG08_060407</name>
</gene>
<dbReference type="EMBL" id="JAWDGP010001626">
    <property type="protein sequence ID" value="KAK3789854.1"/>
    <property type="molecule type" value="Genomic_DNA"/>
</dbReference>
<dbReference type="InterPro" id="IPR003961">
    <property type="entry name" value="FN3_dom"/>
</dbReference>
<feature type="signal peptide" evidence="2">
    <location>
        <begin position="1"/>
        <end position="29"/>
    </location>
</feature>
<evidence type="ECO:0000313" key="4">
    <source>
        <dbReference type="EMBL" id="KAK3789854.1"/>
    </source>
</evidence>
<organism evidence="4 5">
    <name type="scientific">Elysia crispata</name>
    <name type="common">lettuce slug</name>
    <dbReference type="NCBI Taxonomy" id="231223"/>
    <lineage>
        <taxon>Eukaryota</taxon>
        <taxon>Metazoa</taxon>
        <taxon>Spiralia</taxon>
        <taxon>Lophotrochozoa</taxon>
        <taxon>Mollusca</taxon>
        <taxon>Gastropoda</taxon>
        <taxon>Heterobranchia</taxon>
        <taxon>Euthyneura</taxon>
        <taxon>Panpulmonata</taxon>
        <taxon>Sacoglossa</taxon>
        <taxon>Placobranchoidea</taxon>
        <taxon>Plakobranchidae</taxon>
        <taxon>Elysia</taxon>
    </lineage>
</organism>
<comment type="caution">
    <text evidence="4">The sequence shown here is derived from an EMBL/GenBank/DDBJ whole genome shotgun (WGS) entry which is preliminary data.</text>
</comment>
<dbReference type="PROSITE" id="PS50853">
    <property type="entry name" value="FN3"/>
    <property type="match status" value="1"/>
</dbReference>
<keyword evidence="5" id="KW-1185">Reference proteome</keyword>
<accession>A0AAE1E0L1</accession>
<keyword evidence="2" id="KW-0732">Signal</keyword>
<evidence type="ECO:0000259" key="3">
    <source>
        <dbReference type="PROSITE" id="PS50853"/>
    </source>
</evidence>
<feature type="domain" description="Fibronectin type-III" evidence="3">
    <location>
        <begin position="31"/>
        <end position="136"/>
    </location>
</feature>
<dbReference type="Gene3D" id="2.60.40.10">
    <property type="entry name" value="Immunoglobulins"/>
    <property type="match status" value="1"/>
</dbReference>
<feature type="region of interest" description="Disordered" evidence="1">
    <location>
        <begin position="337"/>
        <end position="369"/>
    </location>
</feature>
<evidence type="ECO:0000256" key="2">
    <source>
        <dbReference type="SAM" id="SignalP"/>
    </source>
</evidence>
<dbReference type="SUPFAM" id="SSF49265">
    <property type="entry name" value="Fibronectin type III"/>
    <property type="match status" value="1"/>
</dbReference>
<evidence type="ECO:0000313" key="5">
    <source>
        <dbReference type="Proteomes" id="UP001283361"/>
    </source>
</evidence>
<proteinExistence type="predicted"/>
<dbReference type="InterPro" id="IPR013783">
    <property type="entry name" value="Ig-like_fold"/>
</dbReference>
<reference evidence="4" key="1">
    <citation type="journal article" date="2023" name="G3 (Bethesda)">
        <title>A reference genome for the long-term kleptoplast-retaining sea slug Elysia crispata morphotype clarki.</title>
        <authorList>
            <person name="Eastman K.E."/>
            <person name="Pendleton A.L."/>
            <person name="Shaikh M.A."/>
            <person name="Suttiyut T."/>
            <person name="Ogas R."/>
            <person name="Tomko P."/>
            <person name="Gavelis G."/>
            <person name="Widhalm J.R."/>
            <person name="Wisecaver J.H."/>
        </authorList>
    </citation>
    <scope>NUCLEOTIDE SEQUENCE</scope>
    <source>
        <strain evidence="4">ECLA1</strain>
    </source>
</reference>
<dbReference type="AlphaFoldDB" id="A0AAE1E0L1"/>
<dbReference type="InterPro" id="IPR036116">
    <property type="entry name" value="FN3_sf"/>
</dbReference>
<sequence>MKRINMKPIIFIWAIAILLYVTDNHGAAAVGPEVIELDSENLGDNRVLVTWKLSAQTSPSVVDGFKILCRKLLNRSSKSRDTVQDTQVSAEGDGKYSAVLKLASKARYAIKVQPYGQGQDGHPSAPTFTHIGAKRSRLLTEIALTATPLSPTTVLISYDDSGKENLENVEFFFVKKGEMAWTQMYKDITPLRGEHSVVLAKLEGATTYLIAAKAWFIKTFKKSVTYVTTPGKAVPDTLCPKTSEELFFTEQHAEGGADTVDWSHWNISDVQGYQATVTYNVQGPSQRRTEVVYLPSEQTRLVFPEVGDTVDSVKVEPFDAFGFKGCALIECLNCAPEPTEPTGPTEPTEPTEPRKPTEPTEPTPSPADNCSTIVNHVSYTTGGSYSFLSDDSFTVVNHISYNVGQTYSFPSYGDPTIVNLVSYSTGTSSSFPSDGSSTIVNRVSYNSGQSYSFPSYSDPTIVNHVSYGNGPSYSFPSDECSIIANHGQRY</sequence>
<protein>
    <recommendedName>
        <fullName evidence="3">Fibronectin type-III domain-containing protein</fullName>
    </recommendedName>
</protein>
<feature type="compositionally biased region" description="Low complexity" evidence="1">
    <location>
        <begin position="337"/>
        <end position="348"/>
    </location>
</feature>
<dbReference type="Proteomes" id="UP001283361">
    <property type="component" value="Unassembled WGS sequence"/>
</dbReference>
<name>A0AAE1E0L1_9GAST</name>